<dbReference type="PROSITE" id="PS00217">
    <property type="entry name" value="SUGAR_TRANSPORT_2"/>
    <property type="match status" value="1"/>
</dbReference>
<keyword evidence="6 10" id="KW-0472">Membrane</keyword>
<dbReference type="PANTHER" id="PTHR48022">
    <property type="entry name" value="PLASTIDIC GLUCOSE TRANSPORTER 4"/>
    <property type="match status" value="1"/>
</dbReference>
<feature type="transmembrane region" description="Helical" evidence="10">
    <location>
        <begin position="446"/>
        <end position="474"/>
    </location>
</feature>
<dbReference type="PANTHER" id="PTHR48022:SF5">
    <property type="entry name" value="ALPHA-GLUCOSIDES PERMEASE MPH2-RELATED"/>
    <property type="match status" value="1"/>
</dbReference>
<dbReference type="AlphaFoldDB" id="A0A0N1HVA1"/>
<proteinExistence type="inferred from homology"/>
<feature type="transmembrane region" description="Helical" evidence="10">
    <location>
        <begin position="417"/>
        <end position="440"/>
    </location>
</feature>
<keyword evidence="7" id="KW-0462">Maltose metabolism</keyword>
<feature type="transmembrane region" description="Helical" evidence="10">
    <location>
        <begin position="516"/>
        <end position="537"/>
    </location>
</feature>
<comment type="subcellular location">
    <subcellularLocation>
        <location evidence="1">Membrane</location>
        <topology evidence="1">Multi-pass membrane protein</topology>
    </subcellularLocation>
</comment>
<dbReference type="FunFam" id="1.20.1250.20:FF:000078">
    <property type="entry name" value="MFS maltose transporter, putative"/>
    <property type="match status" value="1"/>
</dbReference>
<evidence type="ECO:0000256" key="1">
    <source>
        <dbReference type="ARBA" id="ARBA00004141"/>
    </source>
</evidence>
<dbReference type="InterPro" id="IPR005828">
    <property type="entry name" value="MFS_sugar_transport-like"/>
</dbReference>
<feature type="transmembrane region" description="Helical" evidence="10">
    <location>
        <begin position="355"/>
        <end position="379"/>
    </location>
</feature>
<dbReference type="GO" id="GO:0005351">
    <property type="term" value="F:carbohydrate:proton symporter activity"/>
    <property type="evidence" value="ECO:0007669"/>
    <property type="project" value="TreeGrafter"/>
</dbReference>
<name>A0A0N1HVA1_9EURO</name>
<evidence type="ECO:0000256" key="9">
    <source>
        <dbReference type="SAM" id="MobiDB-lite"/>
    </source>
</evidence>
<evidence type="ECO:0000256" key="6">
    <source>
        <dbReference type="ARBA" id="ARBA00023136"/>
    </source>
</evidence>
<dbReference type="Pfam" id="PF00083">
    <property type="entry name" value="Sugar_tr"/>
    <property type="match status" value="1"/>
</dbReference>
<dbReference type="InterPro" id="IPR005829">
    <property type="entry name" value="Sugar_transporter_CS"/>
</dbReference>
<dbReference type="OrthoDB" id="6612291at2759"/>
<dbReference type="Gene3D" id="1.20.1250.20">
    <property type="entry name" value="MFS general substrate transporter like domains"/>
    <property type="match status" value="1"/>
</dbReference>
<dbReference type="Proteomes" id="UP000038010">
    <property type="component" value="Unassembled WGS sequence"/>
</dbReference>
<evidence type="ECO:0000256" key="2">
    <source>
        <dbReference type="ARBA" id="ARBA00010992"/>
    </source>
</evidence>
<evidence type="ECO:0000256" key="7">
    <source>
        <dbReference type="ARBA" id="ARBA00026248"/>
    </source>
</evidence>
<dbReference type="SUPFAM" id="SSF103473">
    <property type="entry name" value="MFS general substrate transporter"/>
    <property type="match status" value="1"/>
</dbReference>
<reference evidence="12 13" key="1">
    <citation type="submission" date="2015-06" db="EMBL/GenBank/DDBJ databases">
        <title>Draft genome of the ant-associated black yeast Phialophora attae CBS 131958.</title>
        <authorList>
            <person name="Moreno L.F."/>
            <person name="Stielow B.J."/>
            <person name="de Hoog S."/>
            <person name="Vicente V.A."/>
            <person name="Weiss V.A."/>
            <person name="de Vries M."/>
            <person name="Cruz L.M."/>
            <person name="Souza E.M."/>
        </authorList>
    </citation>
    <scope>NUCLEOTIDE SEQUENCE [LARGE SCALE GENOMIC DNA]</scope>
    <source>
        <strain evidence="12 13">CBS 131958</strain>
    </source>
</reference>
<feature type="transmembrane region" description="Helical" evidence="10">
    <location>
        <begin position="99"/>
        <end position="119"/>
    </location>
</feature>
<dbReference type="GO" id="GO:0016020">
    <property type="term" value="C:membrane"/>
    <property type="evidence" value="ECO:0007669"/>
    <property type="project" value="UniProtKB-SubCell"/>
</dbReference>
<dbReference type="VEuPathDB" id="FungiDB:AB675_7032"/>
<dbReference type="PROSITE" id="PS50850">
    <property type="entry name" value="MFS"/>
    <property type="match status" value="1"/>
</dbReference>
<keyword evidence="5 10" id="KW-1133">Transmembrane helix</keyword>
<comment type="caution">
    <text evidence="12">The sequence shown here is derived from an EMBL/GenBank/DDBJ whole genome shotgun (WGS) entry which is preliminary data.</text>
</comment>
<evidence type="ECO:0000256" key="8">
    <source>
        <dbReference type="RuleBase" id="RU003346"/>
    </source>
</evidence>
<evidence type="ECO:0000313" key="13">
    <source>
        <dbReference type="Proteomes" id="UP000038010"/>
    </source>
</evidence>
<sequence>MSVIHIEHRGESPNRASSEISSQYHAVSTMDDKSHRSITKQIDIETVSCVELPERQPGATGFQPSPYMSHVAPPRRVSDNAREGIAKERKMSFASGCRMYPRAILWSVVLSLTIVMIAYDKMMVGGSFGKDAFDKEFGDPVHQEGDPPDYELSATWQTALTSSATSTETLALLANGYLTDKFGYKKVVIVALAVMNVVGFASFFATTREILLVSQLLSGVPWGVFQTLSATYAAEVLPVALRTYLLANVNMCWLIGQVIATGVLNACAAFDNQWQWRLPFGLQWACAWWLVRHGRDQDAHRALEKLTEKGRSSLDVDQVVSVMKYTDHIEKQLNDSTTTTYADCFRGTNLRRTEIACMVWITQAFCGGTIMGYANYFWIQAGFPAENSSKLTTGMFGLGIVGNMAAWFLLRQFGRRTLYLWGETGMIALLLLGGLVSVIPSINPDVVYWILGSLLLVFTLVYNLTIGPTCYVLVAEIPSTRLRVKTVVLARVAYNIASIINNAIIPRMLNPTAWNLKGNTCWPLAGMAFLCLIWIWYRLPETKGLTYIELDILFDKKAPTPKFRQFRVNLENRGYLSLNKVEQSGSRWHGWQGYS</sequence>
<accession>A0A0N1HVA1</accession>
<evidence type="ECO:0000313" key="12">
    <source>
        <dbReference type="EMBL" id="KPI43627.1"/>
    </source>
</evidence>
<feature type="region of interest" description="Disordered" evidence="9">
    <location>
        <begin position="1"/>
        <end position="20"/>
    </location>
</feature>
<evidence type="ECO:0000256" key="10">
    <source>
        <dbReference type="SAM" id="Phobius"/>
    </source>
</evidence>
<dbReference type="InterPro" id="IPR003663">
    <property type="entry name" value="Sugar/inositol_transpt"/>
</dbReference>
<feature type="compositionally biased region" description="Basic and acidic residues" evidence="9">
    <location>
        <begin position="1"/>
        <end position="12"/>
    </location>
</feature>
<keyword evidence="3 8" id="KW-0813">Transport</keyword>
<keyword evidence="4 10" id="KW-0812">Transmembrane</keyword>
<feature type="transmembrane region" description="Helical" evidence="10">
    <location>
        <begin position="486"/>
        <end position="504"/>
    </location>
</feature>
<dbReference type="InterPro" id="IPR036259">
    <property type="entry name" value="MFS_trans_sf"/>
</dbReference>
<evidence type="ECO:0000256" key="5">
    <source>
        <dbReference type="ARBA" id="ARBA00022989"/>
    </source>
</evidence>
<protein>
    <submittedName>
        <fullName evidence="12">Alpha-glucosides permease MPH3</fullName>
    </submittedName>
</protein>
<dbReference type="InterPro" id="IPR020846">
    <property type="entry name" value="MFS_dom"/>
</dbReference>
<dbReference type="GeneID" id="28739249"/>
<feature type="region of interest" description="Disordered" evidence="9">
    <location>
        <begin position="58"/>
        <end position="78"/>
    </location>
</feature>
<feature type="domain" description="Major facilitator superfamily (MFS) profile" evidence="11">
    <location>
        <begin position="106"/>
        <end position="543"/>
    </location>
</feature>
<dbReference type="NCBIfam" id="TIGR00879">
    <property type="entry name" value="SP"/>
    <property type="match status" value="1"/>
</dbReference>
<keyword evidence="13" id="KW-1185">Reference proteome</keyword>
<dbReference type="EMBL" id="LFJN01000005">
    <property type="protein sequence ID" value="KPI43627.1"/>
    <property type="molecule type" value="Genomic_DNA"/>
</dbReference>
<dbReference type="GO" id="GO:0000023">
    <property type="term" value="P:maltose metabolic process"/>
    <property type="evidence" value="ECO:0007669"/>
    <property type="project" value="UniProtKB-KW"/>
</dbReference>
<feature type="transmembrane region" description="Helical" evidence="10">
    <location>
        <begin position="391"/>
        <end position="410"/>
    </location>
</feature>
<evidence type="ECO:0000259" key="11">
    <source>
        <dbReference type="PROSITE" id="PS50850"/>
    </source>
</evidence>
<evidence type="ECO:0000256" key="4">
    <source>
        <dbReference type="ARBA" id="ARBA00022692"/>
    </source>
</evidence>
<dbReference type="RefSeq" id="XP_018003590.1">
    <property type="nucleotide sequence ID" value="XM_018147369.1"/>
</dbReference>
<organism evidence="12 13">
    <name type="scientific">Cyphellophora attinorum</name>
    <dbReference type="NCBI Taxonomy" id="1664694"/>
    <lineage>
        <taxon>Eukaryota</taxon>
        <taxon>Fungi</taxon>
        <taxon>Dikarya</taxon>
        <taxon>Ascomycota</taxon>
        <taxon>Pezizomycotina</taxon>
        <taxon>Eurotiomycetes</taxon>
        <taxon>Chaetothyriomycetidae</taxon>
        <taxon>Chaetothyriales</taxon>
        <taxon>Cyphellophoraceae</taxon>
        <taxon>Cyphellophora</taxon>
    </lineage>
</organism>
<feature type="transmembrane region" description="Helical" evidence="10">
    <location>
        <begin position="187"/>
        <end position="206"/>
    </location>
</feature>
<gene>
    <name evidence="12" type="ORF">AB675_7032</name>
</gene>
<evidence type="ECO:0000256" key="3">
    <source>
        <dbReference type="ARBA" id="ARBA00022448"/>
    </source>
</evidence>
<comment type="similarity">
    <text evidence="2 8">Belongs to the major facilitator superfamily. Sugar transporter (TC 2.A.1.1) family.</text>
</comment>
<dbReference type="InterPro" id="IPR050360">
    <property type="entry name" value="MFS_Sugar_Transporters"/>
</dbReference>